<accession>A0A9K3I3E2</accession>
<keyword evidence="2" id="KW-0285">Flavoprotein</keyword>
<sequence length="229" mass="25166">MYKTHFIVFLTAANGVRHHDSNGTRHEVHVRTGGILSAGAIGSPQLLLLSGLGPNSSLLSLNILVVGDHPFVRQFMADNPRNSINLLVPVRLTDVGVRVAGITNSGPYVESLTISRVSRPKSTGSLNLISSFDVTVGPRVQFNYYSNTEDLLQCRNIVDVFRNVLETQAVEEYKFPSIIGLRHFSYIGPSIPTDPSDEESIATFCRKTLATFWHHHGGCLVNMVVDSHL</sequence>
<dbReference type="InterPro" id="IPR000172">
    <property type="entry name" value="GMC_OxRdtase_N"/>
</dbReference>
<evidence type="ECO:0000313" key="6">
    <source>
        <dbReference type="EMBL" id="KAF5789491.1"/>
    </source>
</evidence>
<reference evidence="6" key="2">
    <citation type="submission" date="2020-06" db="EMBL/GenBank/DDBJ databases">
        <title>Helianthus annuus Genome sequencing and assembly Release 2.</title>
        <authorList>
            <person name="Gouzy J."/>
            <person name="Langlade N."/>
            <person name="Munos S."/>
        </authorList>
    </citation>
    <scope>NUCLEOTIDE SEQUENCE</scope>
    <source>
        <tissue evidence="6">Leaves</tissue>
    </source>
</reference>
<proteinExistence type="predicted"/>
<dbReference type="InterPro" id="IPR036188">
    <property type="entry name" value="FAD/NAD-bd_sf"/>
</dbReference>
<dbReference type="EMBL" id="MNCJ02000324">
    <property type="protein sequence ID" value="KAF5789491.1"/>
    <property type="molecule type" value="Genomic_DNA"/>
</dbReference>
<reference evidence="6" key="1">
    <citation type="journal article" date="2017" name="Nature">
        <title>The sunflower genome provides insights into oil metabolism, flowering and Asterid evolution.</title>
        <authorList>
            <person name="Badouin H."/>
            <person name="Gouzy J."/>
            <person name="Grassa C.J."/>
            <person name="Murat F."/>
            <person name="Staton S.E."/>
            <person name="Cottret L."/>
            <person name="Lelandais-Briere C."/>
            <person name="Owens G.L."/>
            <person name="Carrere S."/>
            <person name="Mayjonade B."/>
            <person name="Legrand L."/>
            <person name="Gill N."/>
            <person name="Kane N.C."/>
            <person name="Bowers J.E."/>
            <person name="Hubner S."/>
            <person name="Bellec A."/>
            <person name="Berard A."/>
            <person name="Berges H."/>
            <person name="Blanchet N."/>
            <person name="Boniface M.C."/>
            <person name="Brunel D."/>
            <person name="Catrice O."/>
            <person name="Chaidir N."/>
            <person name="Claudel C."/>
            <person name="Donnadieu C."/>
            <person name="Faraut T."/>
            <person name="Fievet G."/>
            <person name="Helmstetter N."/>
            <person name="King M."/>
            <person name="Knapp S.J."/>
            <person name="Lai Z."/>
            <person name="Le Paslier M.C."/>
            <person name="Lippi Y."/>
            <person name="Lorenzon L."/>
            <person name="Mandel J.R."/>
            <person name="Marage G."/>
            <person name="Marchand G."/>
            <person name="Marquand E."/>
            <person name="Bret-Mestries E."/>
            <person name="Morien E."/>
            <person name="Nambeesan S."/>
            <person name="Nguyen T."/>
            <person name="Pegot-Espagnet P."/>
            <person name="Pouilly N."/>
            <person name="Raftis F."/>
            <person name="Sallet E."/>
            <person name="Schiex T."/>
            <person name="Thomas J."/>
            <person name="Vandecasteele C."/>
            <person name="Vares D."/>
            <person name="Vear F."/>
            <person name="Vautrin S."/>
            <person name="Crespi M."/>
            <person name="Mangin B."/>
            <person name="Burke J.M."/>
            <person name="Salse J."/>
            <person name="Munos S."/>
            <person name="Vincourt P."/>
            <person name="Rieseberg L.H."/>
            <person name="Langlade N.B."/>
        </authorList>
    </citation>
    <scope>NUCLEOTIDE SEQUENCE</scope>
    <source>
        <tissue evidence="6">Leaves</tissue>
    </source>
</reference>
<evidence type="ECO:0000256" key="1">
    <source>
        <dbReference type="ARBA" id="ARBA00001974"/>
    </source>
</evidence>
<dbReference type="Pfam" id="PF00732">
    <property type="entry name" value="GMC_oxred_N"/>
    <property type="match status" value="1"/>
</dbReference>
<dbReference type="GO" id="GO:0050660">
    <property type="term" value="F:flavin adenine dinucleotide binding"/>
    <property type="evidence" value="ECO:0007669"/>
    <property type="project" value="InterPro"/>
</dbReference>
<dbReference type="InterPro" id="IPR007867">
    <property type="entry name" value="GMC_OxRtase_C"/>
</dbReference>
<dbReference type="PANTHER" id="PTHR45968:SF36">
    <property type="entry name" value="(R)-MANDELONITRILE LYASE 4-RELATED"/>
    <property type="match status" value="1"/>
</dbReference>
<evidence type="ECO:0000256" key="2">
    <source>
        <dbReference type="ARBA" id="ARBA00022630"/>
    </source>
</evidence>
<dbReference type="InterPro" id="IPR051871">
    <property type="entry name" value="GMC_Oxidoreductase-Related"/>
</dbReference>
<dbReference type="GO" id="GO:0046593">
    <property type="term" value="F:mandelonitrile lyase activity"/>
    <property type="evidence" value="ECO:0007669"/>
    <property type="project" value="UniProtKB-EC"/>
</dbReference>
<gene>
    <name evidence="6" type="ORF">HanXRQr2_Chr09g0371841</name>
</gene>
<dbReference type="Gene3D" id="3.50.50.60">
    <property type="entry name" value="FAD/NAD(P)-binding domain"/>
    <property type="match status" value="2"/>
</dbReference>
<keyword evidence="7" id="KW-1185">Reference proteome</keyword>
<comment type="caution">
    <text evidence="6">The sequence shown here is derived from an EMBL/GenBank/DDBJ whole genome shotgun (WGS) entry which is preliminary data.</text>
</comment>
<dbReference type="GO" id="GO:0016614">
    <property type="term" value="F:oxidoreductase activity, acting on CH-OH group of donors"/>
    <property type="evidence" value="ECO:0007669"/>
    <property type="project" value="InterPro"/>
</dbReference>
<protein>
    <submittedName>
        <fullName evidence="6">(R)-mandelonitrile lyase</fullName>
        <ecNumber evidence="6">4.1.2.10</ecNumber>
    </submittedName>
</protein>
<dbReference type="Gene3D" id="3.30.410.40">
    <property type="match status" value="2"/>
</dbReference>
<dbReference type="Pfam" id="PF05199">
    <property type="entry name" value="GMC_oxred_C"/>
    <property type="match status" value="1"/>
</dbReference>
<dbReference type="AlphaFoldDB" id="A0A9K3I3E2"/>
<evidence type="ECO:0000259" key="5">
    <source>
        <dbReference type="PROSITE" id="PS00624"/>
    </source>
</evidence>
<organism evidence="6 7">
    <name type="scientific">Helianthus annuus</name>
    <name type="common">Common sunflower</name>
    <dbReference type="NCBI Taxonomy" id="4232"/>
    <lineage>
        <taxon>Eukaryota</taxon>
        <taxon>Viridiplantae</taxon>
        <taxon>Streptophyta</taxon>
        <taxon>Embryophyta</taxon>
        <taxon>Tracheophyta</taxon>
        <taxon>Spermatophyta</taxon>
        <taxon>Magnoliopsida</taxon>
        <taxon>eudicotyledons</taxon>
        <taxon>Gunneridae</taxon>
        <taxon>Pentapetalae</taxon>
        <taxon>asterids</taxon>
        <taxon>campanulids</taxon>
        <taxon>Asterales</taxon>
        <taxon>Asteraceae</taxon>
        <taxon>Asteroideae</taxon>
        <taxon>Heliantheae alliance</taxon>
        <taxon>Heliantheae</taxon>
        <taxon>Helianthus</taxon>
    </lineage>
</organism>
<feature type="domain" description="Glucose-methanol-choline oxidoreductase N-terminal" evidence="5">
    <location>
        <begin position="39"/>
        <end position="53"/>
    </location>
</feature>
<dbReference type="Proteomes" id="UP000215914">
    <property type="component" value="Unassembled WGS sequence"/>
</dbReference>
<evidence type="ECO:0000256" key="4">
    <source>
        <dbReference type="ARBA" id="ARBA00022827"/>
    </source>
</evidence>
<dbReference type="PROSITE" id="PS00624">
    <property type="entry name" value="GMC_OXRED_2"/>
    <property type="match status" value="1"/>
</dbReference>
<dbReference type="SUPFAM" id="SSF54373">
    <property type="entry name" value="FAD-linked reductases, C-terminal domain"/>
    <property type="match status" value="1"/>
</dbReference>
<keyword evidence="4" id="KW-0274">FAD</keyword>
<comment type="cofactor">
    <cofactor evidence="1">
        <name>FAD</name>
        <dbReference type="ChEBI" id="CHEBI:57692"/>
    </cofactor>
</comment>
<keyword evidence="6" id="KW-0456">Lyase</keyword>
<evidence type="ECO:0000256" key="3">
    <source>
        <dbReference type="ARBA" id="ARBA00022729"/>
    </source>
</evidence>
<dbReference type="EC" id="4.1.2.10" evidence="6"/>
<name>A0A9K3I3E2_HELAN</name>
<dbReference type="SUPFAM" id="SSF51905">
    <property type="entry name" value="FAD/NAD(P)-binding domain"/>
    <property type="match status" value="1"/>
</dbReference>
<evidence type="ECO:0000313" key="7">
    <source>
        <dbReference type="Proteomes" id="UP000215914"/>
    </source>
</evidence>
<keyword evidence="3" id="KW-0732">Signal</keyword>
<dbReference type="PANTHER" id="PTHR45968">
    <property type="entry name" value="OSJNBA0019K04.7 PROTEIN"/>
    <property type="match status" value="1"/>
</dbReference>
<dbReference type="Gramene" id="mRNA:HanXRQr2_Chr09g0371841">
    <property type="protein sequence ID" value="mRNA:HanXRQr2_Chr09g0371841"/>
    <property type="gene ID" value="HanXRQr2_Chr09g0371841"/>
</dbReference>